<dbReference type="EMBL" id="JALNTZ010004043">
    <property type="protein sequence ID" value="KAJ3615571.1"/>
    <property type="molecule type" value="Genomic_DNA"/>
</dbReference>
<comment type="catalytic activity">
    <reaction evidence="13">
        <text>32-hydroxylanosterol + reduced [NADPH--hemoprotein reductase] + O2 = 32-oxolanosterol + oxidized [NADPH--hemoprotein reductase] + 2 H2O + H(+)</text>
        <dbReference type="Rhea" id="RHEA:75107"/>
        <dbReference type="Rhea" id="RHEA-COMP:11964"/>
        <dbReference type="Rhea" id="RHEA-COMP:11965"/>
        <dbReference type="ChEBI" id="CHEBI:15377"/>
        <dbReference type="ChEBI" id="CHEBI:15378"/>
        <dbReference type="ChEBI" id="CHEBI:15379"/>
        <dbReference type="ChEBI" id="CHEBI:57618"/>
        <dbReference type="ChEBI" id="CHEBI:58210"/>
        <dbReference type="ChEBI" id="CHEBI:166681"/>
        <dbReference type="ChEBI" id="CHEBI:166806"/>
    </reaction>
    <physiologicalReaction direction="left-to-right" evidence="13">
        <dbReference type="Rhea" id="RHEA:75108"/>
    </physiologicalReaction>
</comment>
<evidence type="ECO:0000256" key="3">
    <source>
        <dbReference type="ARBA" id="ARBA00004406"/>
    </source>
</evidence>
<dbReference type="GO" id="GO:0005506">
    <property type="term" value="F:iron ion binding"/>
    <property type="evidence" value="ECO:0007669"/>
    <property type="project" value="InterPro"/>
</dbReference>
<evidence type="ECO:0000256" key="19">
    <source>
        <dbReference type="ARBA" id="ARBA00048479"/>
    </source>
</evidence>
<comment type="catalytic activity">
    <reaction evidence="23">
        <text>lanosterol + reduced [NADPH--hemoprotein reductase] + O2 = 32-hydroxylanosterol + oxidized [NADPH--hemoprotein reductase] + H2O + H(+)</text>
        <dbReference type="Rhea" id="RHEA:75103"/>
        <dbReference type="Rhea" id="RHEA-COMP:11964"/>
        <dbReference type="Rhea" id="RHEA-COMP:11965"/>
        <dbReference type="ChEBI" id="CHEBI:15377"/>
        <dbReference type="ChEBI" id="CHEBI:15378"/>
        <dbReference type="ChEBI" id="CHEBI:15379"/>
        <dbReference type="ChEBI" id="CHEBI:16521"/>
        <dbReference type="ChEBI" id="CHEBI:57618"/>
        <dbReference type="ChEBI" id="CHEBI:58210"/>
        <dbReference type="ChEBI" id="CHEBI:166806"/>
    </reaction>
    <physiologicalReaction direction="left-to-right" evidence="23">
        <dbReference type="Rhea" id="RHEA:75104"/>
    </physiologicalReaction>
</comment>
<dbReference type="AlphaFoldDB" id="A0AA38LZ46"/>
<keyword evidence="28" id="KW-1185">Reference proteome</keyword>
<evidence type="ECO:0000256" key="16">
    <source>
        <dbReference type="ARBA" id="ARBA00047702"/>
    </source>
</evidence>
<evidence type="ECO:0000313" key="27">
    <source>
        <dbReference type="EMBL" id="KAJ3615571.1"/>
    </source>
</evidence>
<evidence type="ECO:0000256" key="8">
    <source>
        <dbReference type="ARBA" id="ARBA00023033"/>
    </source>
</evidence>
<comment type="catalytic activity">
    <reaction evidence="14">
        <text>a 14alpha-hydroxymethyl steroid + reduced [NADPH--hemoprotein reductase] + O2 = a 14alpha-formyl steroid + oxidized [NADPH--hemoprotein reductase] + 2 H2O + H(+)</text>
        <dbReference type="Rhea" id="RHEA:68064"/>
        <dbReference type="Rhea" id="RHEA-COMP:11964"/>
        <dbReference type="Rhea" id="RHEA-COMP:11965"/>
        <dbReference type="ChEBI" id="CHEBI:15377"/>
        <dbReference type="ChEBI" id="CHEBI:15378"/>
        <dbReference type="ChEBI" id="CHEBI:15379"/>
        <dbReference type="ChEBI" id="CHEBI:57618"/>
        <dbReference type="ChEBI" id="CHEBI:58210"/>
        <dbReference type="ChEBI" id="CHEBI:176901"/>
        <dbReference type="ChEBI" id="CHEBI:176902"/>
    </reaction>
    <physiologicalReaction direction="left-to-right" evidence="14">
        <dbReference type="Rhea" id="RHEA:68065"/>
    </physiologicalReaction>
</comment>
<evidence type="ECO:0000256" key="11">
    <source>
        <dbReference type="ARBA" id="ARBA00038974"/>
    </source>
</evidence>
<keyword evidence="9" id="KW-0753">Steroid metabolism</keyword>
<dbReference type="GO" id="GO:0008398">
    <property type="term" value="F:sterol 14-demethylase activity"/>
    <property type="evidence" value="ECO:0007669"/>
    <property type="project" value="UniProtKB-EC"/>
</dbReference>
<evidence type="ECO:0000256" key="7">
    <source>
        <dbReference type="ARBA" id="ARBA00023004"/>
    </source>
</evidence>
<keyword evidence="26" id="KW-0560">Oxidoreductase</keyword>
<dbReference type="GO" id="GO:0020037">
    <property type="term" value="F:heme binding"/>
    <property type="evidence" value="ECO:0007669"/>
    <property type="project" value="InterPro"/>
</dbReference>
<dbReference type="InterPro" id="IPR050529">
    <property type="entry name" value="CYP450_sterol_14alpha_dmase"/>
</dbReference>
<dbReference type="PANTHER" id="PTHR24304:SF2">
    <property type="entry name" value="24-HYDROXYCHOLESTEROL 7-ALPHA-HYDROXYLASE"/>
    <property type="match status" value="1"/>
</dbReference>
<evidence type="ECO:0000256" key="2">
    <source>
        <dbReference type="ARBA" id="ARBA00004174"/>
    </source>
</evidence>
<evidence type="ECO:0000256" key="14">
    <source>
        <dbReference type="ARBA" id="ARBA00047587"/>
    </source>
</evidence>
<comment type="catalytic activity">
    <reaction evidence="17">
        <text>24,25-dihydrolanosterol + reduced [NADPH--hemoprotein reductase] + O2 = 32-hydroxy-24,25-dihydrolanosterol + oxidized [NADPH--hemoprotein reductase] + H2O + H(+)</text>
        <dbReference type="Rhea" id="RHEA:75079"/>
        <dbReference type="Rhea" id="RHEA-COMP:11964"/>
        <dbReference type="Rhea" id="RHEA-COMP:11965"/>
        <dbReference type="ChEBI" id="CHEBI:15377"/>
        <dbReference type="ChEBI" id="CHEBI:15378"/>
        <dbReference type="ChEBI" id="CHEBI:15379"/>
        <dbReference type="ChEBI" id="CHEBI:28113"/>
        <dbReference type="ChEBI" id="CHEBI:57618"/>
        <dbReference type="ChEBI" id="CHEBI:58210"/>
        <dbReference type="ChEBI" id="CHEBI:87057"/>
    </reaction>
    <physiologicalReaction direction="left-to-right" evidence="17">
        <dbReference type="Rhea" id="RHEA:75080"/>
    </physiologicalReaction>
</comment>
<comment type="catalytic activity">
    <reaction evidence="22">
        <text>a 14alpha-methyl steroid + reduced [NADPH--hemoprotein reductase] + O2 = a 14alpha-hydroxymethyl steroid + oxidized [NADPH--hemoprotein reductase] + H2O + H(+)</text>
        <dbReference type="Rhea" id="RHEA:68060"/>
        <dbReference type="Rhea" id="RHEA-COMP:11964"/>
        <dbReference type="Rhea" id="RHEA-COMP:11965"/>
        <dbReference type="ChEBI" id="CHEBI:15377"/>
        <dbReference type="ChEBI" id="CHEBI:15378"/>
        <dbReference type="ChEBI" id="CHEBI:15379"/>
        <dbReference type="ChEBI" id="CHEBI:57618"/>
        <dbReference type="ChEBI" id="CHEBI:58210"/>
        <dbReference type="ChEBI" id="CHEBI:138029"/>
        <dbReference type="ChEBI" id="CHEBI:176901"/>
    </reaction>
    <physiologicalReaction direction="left-to-right" evidence="22">
        <dbReference type="Rhea" id="RHEA:68061"/>
    </physiologicalReaction>
</comment>
<dbReference type="PANTHER" id="PTHR24304">
    <property type="entry name" value="CYTOCHROME P450 FAMILY 7"/>
    <property type="match status" value="1"/>
</dbReference>
<dbReference type="PRINTS" id="PR00385">
    <property type="entry name" value="P450"/>
</dbReference>
<dbReference type="InterPro" id="IPR017972">
    <property type="entry name" value="Cyt_P450_CS"/>
</dbReference>
<dbReference type="GO" id="GO:0005789">
    <property type="term" value="C:endoplasmic reticulum membrane"/>
    <property type="evidence" value="ECO:0007669"/>
    <property type="project" value="UniProtKB-SubCell"/>
</dbReference>
<evidence type="ECO:0000313" key="28">
    <source>
        <dbReference type="Proteomes" id="UP001168821"/>
    </source>
</evidence>
<comment type="function">
    <text evidence="1">May be involved in the metabolism of insect hormones and in the breakdown of synthetic insecticides.</text>
</comment>
<evidence type="ECO:0000256" key="9">
    <source>
        <dbReference type="ARBA" id="ARBA00023221"/>
    </source>
</evidence>
<evidence type="ECO:0000256" key="23">
    <source>
        <dbReference type="ARBA" id="ARBA00049163"/>
    </source>
</evidence>
<keyword evidence="9" id="KW-0443">Lipid metabolism</keyword>
<dbReference type="InterPro" id="IPR002403">
    <property type="entry name" value="Cyt_P450_E_grp-IV"/>
</dbReference>
<evidence type="ECO:0000256" key="25">
    <source>
        <dbReference type="PIRSR" id="PIRSR602403-1"/>
    </source>
</evidence>
<proteinExistence type="inferred from homology"/>
<dbReference type="InterPro" id="IPR001128">
    <property type="entry name" value="Cyt_P450"/>
</dbReference>
<comment type="catalytic activity">
    <reaction evidence="21">
        <text>24,25-dihydrolanosterol + 3 reduced [NADPH--hemoprotein reductase] + 3 O2 = 4,4-dimethyl-8,14-cholestadien-3beta-ol + formate + 3 oxidized [NADPH--hemoprotein reductase] + 4 H2O + 4 H(+)</text>
        <dbReference type="Rhea" id="RHEA:45960"/>
        <dbReference type="Rhea" id="RHEA-COMP:11964"/>
        <dbReference type="Rhea" id="RHEA-COMP:11965"/>
        <dbReference type="ChEBI" id="CHEBI:15377"/>
        <dbReference type="ChEBI" id="CHEBI:15378"/>
        <dbReference type="ChEBI" id="CHEBI:15379"/>
        <dbReference type="ChEBI" id="CHEBI:15740"/>
        <dbReference type="ChEBI" id="CHEBI:28113"/>
        <dbReference type="ChEBI" id="CHEBI:57618"/>
        <dbReference type="ChEBI" id="CHEBI:58210"/>
        <dbReference type="ChEBI" id="CHEBI:78904"/>
    </reaction>
    <physiologicalReaction direction="left-to-right" evidence="21">
        <dbReference type="Rhea" id="RHEA:45961"/>
    </physiologicalReaction>
</comment>
<dbReference type="GO" id="GO:0008202">
    <property type="term" value="P:steroid metabolic process"/>
    <property type="evidence" value="ECO:0007669"/>
    <property type="project" value="UniProtKB-KW"/>
</dbReference>
<evidence type="ECO:0000256" key="5">
    <source>
        <dbReference type="ARBA" id="ARBA00022617"/>
    </source>
</evidence>
<dbReference type="PRINTS" id="PR00465">
    <property type="entry name" value="EP450IV"/>
</dbReference>
<feature type="binding site" description="axial binding residue" evidence="25">
    <location>
        <position position="274"/>
    </location>
    <ligand>
        <name>heme</name>
        <dbReference type="ChEBI" id="CHEBI:30413"/>
    </ligand>
    <ligandPart>
        <name>Fe</name>
        <dbReference type="ChEBI" id="CHEBI:18248"/>
    </ligandPart>
</feature>
<keyword evidence="6 25" id="KW-0479">Metal-binding</keyword>
<dbReference type="InterPro" id="IPR036396">
    <property type="entry name" value="Cyt_P450_sf"/>
</dbReference>
<keyword evidence="7 25" id="KW-0408">Iron</keyword>
<comment type="catalytic activity">
    <reaction evidence="19">
        <text>32-oxolanosterol + reduced [NADPH--hemoprotein reductase] + O2 = 4,4-dimethyl-5alpha-cholesta-8,14,24-trien-3beta-ol + formate + oxidized [NADPH--hemoprotein reductase] + H2O + 2 H(+)</text>
        <dbReference type="Rhea" id="RHEA:75111"/>
        <dbReference type="Rhea" id="RHEA-COMP:11964"/>
        <dbReference type="Rhea" id="RHEA-COMP:11965"/>
        <dbReference type="ChEBI" id="CHEBI:15377"/>
        <dbReference type="ChEBI" id="CHEBI:15378"/>
        <dbReference type="ChEBI" id="CHEBI:15379"/>
        <dbReference type="ChEBI" id="CHEBI:15740"/>
        <dbReference type="ChEBI" id="CHEBI:17813"/>
        <dbReference type="ChEBI" id="CHEBI:57618"/>
        <dbReference type="ChEBI" id="CHEBI:58210"/>
        <dbReference type="ChEBI" id="CHEBI:166681"/>
    </reaction>
    <physiologicalReaction direction="left-to-right" evidence="19">
        <dbReference type="Rhea" id="RHEA:75112"/>
    </physiologicalReaction>
</comment>
<dbReference type="Pfam" id="PF00067">
    <property type="entry name" value="p450"/>
    <property type="match status" value="1"/>
</dbReference>
<comment type="catalytic activity">
    <reaction evidence="24">
        <text>a 14alpha-formyl steroid + reduced [NADPH--hemoprotein reductase] + O2 = a Delta(14) steroid + formate + oxidized [NADPH--hemoprotein reductase] + H2O + 2 H(+)</text>
        <dbReference type="Rhea" id="RHEA:68068"/>
        <dbReference type="Rhea" id="RHEA-COMP:11964"/>
        <dbReference type="Rhea" id="RHEA-COMP:11965"/>
        <dbReference type="ChEBI" id="CHEBI:15377"/>
        <dbReference type="ChEBI" id="CHEBI:15378"/>
        <dbReference type="ChEBI" id="CHEBI:15379"/>
        <dbReference type="ChEBI" id="CHEBI:15740"/>
        <dbReference type="ChEBI" id="CHEBI:57618"/>
        <dbReference type="ChEBI" id="CHEBI:58210"/>
        <dbReference type="ChEBI" id="CHEBI:138031"/>
        <dbReference type="ChEBI" id="CHEBI:176902"/>
    </reaction>
    <physiologicalReaction direction="left-to-right" evidence="24">
        <dbReference type="Rhea" id="RHEA:68069"/>
    </physiologicalReaction>
</comment>
<evidence type="ECO:0000256" key="13">
    <source>
        <dbReference type="ARBA" id="ARBA00047379"/>
    </source>
</evidence>
<comment type="catalytic activity">
    <reaction evidence="15">
        <text>lanosterol + 3 reduced [NADPH--hemoprotein reductase] + 3 O2 = 4,4-dimethyl-5alpha-cholesta-8,14,24-trien-3beta-ol + formate + 3 oxidized [NADPH--hemoprotein reductase] + 4 H2O + 4 H(+)</text>
        <dbReference type="Rhea" id="RHEA:25286"/>
        <dbReference type="Rhea" id="RHEA-COMP:11964"/>
        <dbReference type="Rhea" id="RHEA-COMP:11965"/>
        <dbReference type="ChEBI" id="CHEBI:15377"/>
        <dbReference type="ChEBI" id="CHEBI:15378"/>
        <dbReference type="ChEBI" id="CHEBI:15379"/>
        <dbReference type="ChEBI" id="CHEBI:15740"/>
        <dbReference type="ChEBI" id="CHEBI:16521"/>
        <dbReference type="ChEBI" id="CHEBI:17813"/>
        <dbReference type="ChEBI" id="CHEBI:57618"/>
        <dbReference type="ChEBI" id="CHEBI:58210"/>
        <dbReference type="EC" id="1.14.14.154"/>
    </reaction>
    <physiologicalReaction direction="left-to-right" evidence="15">
        <dbReference type="Rhea" id="RHEA:25287"/>
    </physiologicalReaction>
</comment>
<evidence type="ECO:0000256" key="12">
    <source>
        <dbReference type="ARBA" id="ARBA00041158"/>
    </source>
</evidence>
<dbReference type="EC" id="1.14.14.154" evidence="11"/>
<comment type="catalytic activity">
    <reaction evidence="20">
        <text>32-hydroxy-24,25-dihydrolanosterol + reduced [NADPH--hemoprotein reductase] + O2 = 32-oxo-24,25-dihydrolanosterol + oxidized [NADPH--hemoprotein reductase] + 2 H2O + H(+)</text>
        <dbReference type="Rhea" id="RHEA:75087"/>
        <dbReference type="Rhea" id="RHEA-COMP:11964"/>
        <dbReference type="Rhea" id="RHEA-COMP:11965"/>
        <dbReference type="ChEBI" id="CHEBI:15377"/>
        <dbReference type="ChEBI" id="CHEBI:15378"/>
        <dbReference type="ChEBI" id="CHEBI:15379"/>
        <dbReference type="ChEBI" id="CHEBI:57618"/>
        <dbReference type="ChEBI" id="CHEBI:58210"/>
        <dbReference type="ChEBI" id="CHEBI:87057"/>
        <dbReference type="ChEBI" id="CHEBI:87060"/>
    </reaction>
    <physiologicalReaction direction="left-to-right" evidence="20">
        <dbReference type="Rhea" id="RHEA:75088"/>
    </physiologicalReaction>
</comment>
<evidence type="ECO:0000256" key="20">
    <source>
        <dbReference type="ARBA" id="ARBA00048736"/>
    </source>
</evidence>
<comment type="catalytic activity">
    <reaction evidence="16">
        <text>a 14alpha-methyl steroid + 3 reduced [NADPH--hemoprotein reductase] + 3 O2 = a Delta(14) steroid + formate + 3 oxidized [NADPH--hemoprotein reductase] + 4 H2O + 4 H(+)</text>
        <dbReference type="Rhea" id="RHEA:54028"/>
        <dbReference type="Rhea" id="RHEA-COMP:11964"/>
        <dbReference type="Rhea" id="RHEA-COMP:11965"/>
        <dbReference type="ChEBI" id="CHEBI:15377"/>
        <dbReference type="ChEBI" id="CHEBI:15378"/>
        <dbReference type="ChEBI" id="CHEBI:15379"/>
        <dbReference type="ChEBI" id="CHEBI:15740"/>
        <dbReference type="ChEBI" id="CHEBI:57618"/>
        <dbReference type="ChEBI" id="CHEBI:58210"/>
        <dbReference type="ChEBI" id="CHEBI:138029"/>
        <dbReference type="ChEBI" id="CHEBI:138031"/>
        <dbReference type="EC" id="1.14.14.154"/>
    </reaction>
    <physiologicalReaction direction="left-to-right" evidence="16">
        <dbReference type="Rhea" id="RHEA:54029"/>
    </physiologicalReaction>
</comment>
<comment type="catalytic activity">
    <reaction evidence="18">
        <text>32-oxo-24,25-dihydrolanosterol + reduced [NADPH--hemoprotein reductase] + O2 = 4,4-dimethyl-8,14-cholestadien-3beta-ol + formate + oxidized [NADPH--hemoprotein reductase] + H2O + 2 H(+)</text>
        <dbReference type="Rhea" id="RHEA:75083"/>
        <dbReference type="Rhea" id="RHEA-COMP:11964"/>
        <dbReference type="Rhea" id="RHEA-COMP:11965"/>
        <dbReference type="ChEBI" id="CHEBI:15377"/>
        <dbReference type="ChEBI" id="CHEBI:15378"/>
        <dbReference type="ChEBI" id="CHEBI:15379"/>
        <dbReference type="ChEBI" id="CHEBI:15740"/>
        <dbReference type="ChEBI" id="CHEBI:57618"/>
        <dbReference type="ChEBI" id="CHEBI:58210"/>
        <dbReference type="ChEBI" id="CHEBI:78904"/>
        <dbReference type="ChEBI" id="CHEBI:87060"/>
    </reaction>
    <physiologicalReaction direction="left-to-right" evidence="18">
        <dbReference type="Rhea" id="RHEA:75084"/>
    </physiologicalReaction>
</comment>
<reference evidence="27" key="1">
    <citation type="journal article" date="2023" name="G3 (Bethesda)">
        <title>Whole genome assemblies of Zophobas morio and Tenebrio molitor.</title>
        <authorList>
            <person name="Kaur S."/>
            <person name="Stinson S.A."/>
            <person name="diCenzo G.C."/>
        </authorList>
    </citation>
    <scope>NUCLEOTIDE SEQUENCE</scope>
    <source>
        <strain evidence="27">QUZm001</strain>
    </source>
</reference>
<evidence type="ECO:0000256" key="24">
    <source>
        <dbReference type="ARBA" id="ARBA00049450"/>
    </source>
</evidence>
<evidence type="ECO:0000256" key="22">
    <source>
        <dbReference type="ARBA" id="ARBA00048866"/>
    </source>
</evidence>
<comment type="similarity">
    <text evidence="4 26">Belongs to the cytochrome P450 family.</text>
</comment>
<keyword evidence="8 26" id="KW-0503">Monooxygenase</keyword>
<comment type="cofactor">
    <cofactor evidence="25">
        <name>heme</name>
        <dbReference type="ChEBI" id="CHEBI:30413"/>
    </cofactor>
</comment>
<accession>A0AA38LZ46</accession>
<evidence type="ECO:0000256" key="10">
    <source>
        <dbReference type="ARBA" id="ARBA00037887"/>
    </source>
</evidence>
<protein>
    <recommendedName>
        <fullName evidence="12">Lanosterol 14-alpha demethylase</fullName>
        <ecNumber evidence="11">1.14.14.154</ecNumber>
    </recommendedName>
</protein>
<evidence type="ECO:0000256" key="18">
    <source>
        <dbReference type="ARBA" id="ARBA00048245"/>
    </source>
</evidence>
<dbReference type="SUPFAM" id="SSF48264">
    <property type="entry name" value="Cytochrome P450"/>
    <property type="match status" value="1"/>
</dbReference>
<comment type="subcellular location">
    <subcellularLocation>
        <location evidence="3">Endoplasmic reticulum membrane</location>
        <topology evidence="3">Peripheral membrane protein</topology>
    </subcellularLocation>
    <subcellularLocation>
        <location evidence="2">Microsome membrane</location>
        <topology evidence="2">Peripheral membrane protein</topology>
    </subcellularLocation>
</comment>
<organism evidence="27 28">
    <name type="scientific">Zophobas morio</name>
    <dbReference type="NCBI Taxonomy" id="2755281"/>
    <lineage>
        <taxon>Eukaryota</taxon>
        <taxon>Metazoa</taxon>
        <taxon>Ecdysozoa</taxon>
        <taxon>Arthropoda</taxon>
        <taxon>Hexapoda</taxon>
        <taxon>Insecta</taxon>
        <taxon>Pterygota</taxon>
        <taxon>Neoptera</taxon>
        <taxon>Endopterygota</taxon>
        <taxon>Coleoptera</taxon>
        <taxon>Polyphaga</taxon>
        <taxon>Cucujiformia</taxon>
        <taxon>Tenebrionidae</taxon>
        <taxon>Zophobas</taxon>
    </lineage>
</organism>
<keyword evidence="5 25" id="KW-0349">Heme</keyword>
<evidence type="ECO:0000256" key="15">
    <source>
        <dbReference type="ARBA" id="ARBA00047670"/>
    </source>
</evidence>
<comment type="caution">
    <text evidence="27">The sequence shown here is derived from an EMBL/GenBank/DDBJ whole genome shotgun (WGS) entry which is preliminary data.</text>
</comment>
<sequence length="328" mass="37231">MNLFEFLSELIIATASRCLLGAEIRSKLDSSVAKLYSDLDGGFSSVASLAAWLLPAWVPLPSLIRRDRAHHALKRIFQEIIEARRKENRLNESDMLATFMTATYRNGTQLTDEQVSGMCIAMLLAGQHTSSTTSAWLGFFLCTSKQLKEKCRSEVRNVISDSLSYDNLKELVTLDHCLKETLRLRPPIMTLMRRCKKSFKVNNFVVPEGHIVCVSPTVNHILQEHWKDPEKFSPDRFESTKEGLPTAECNEGGGTNVKCGKYSYVPFGAGRHRCVGEMFAYLQIKTIWAVLLDELDFERDDLPAINYQTMIHTPLNPLVRYRRLKPSP</sequence>
<evidence type="ECO:0000256" key="26">
    <source>
        <dbReference type="RuleBase" id="RU000461"/>
    </source>
</evidence>
<gene>
    <name evidence="27" type="ORF">Zmor_016315</name>
</gene>
<evidence type="ECO:0000256" key="17">
    <source>
        <dbReference type="ARBA" id="ARBA00047983"/>
    </source>
</evidence>
<dbReference type="CDD" id="cd11042">
    <property type="entry name" value="CYP51-like"/>
    <property type="match status" value="1"/>
</dbReference>
<comment type="pathway">
    <text evidence="10">Steroid biosynthesis; zymosterol biosynthesis; zymosterol from lanosterol: step 1/6.</text>
</comment>
<dbReference type="Gene3D" id="1.10.630.10">
    <property type="entry name" value="Cytochrome P450"/>
    <property type="match status" value="1"/>
</dbReference>
<evidence type="ECO:0000256" key="6">
    <source>
        <dbReference type="ARBA" id="ARBA00022723"/>
    </source>
</evidence>
<dbReference type="PROSITE" id="PS00086">
    <property type="entry name" value="CYTOCHROME_P450"/>
    <property type="match status" value="1"/>
</dbReference>
<evidence type="ECO:0000256" key="4">
    <source>
        <dbReference type="ARBA" id="ARBA00010617"/>
    </source>
</evidence>
<evidence type="ECO:0000256" key="1">
    <source>
        <dbReference type="ARBA" id="ARBA00003690"/>
    </source>
</evidence>
<dbReference type="Proteomes" id="UP001168821">
    <property type="component" value="Unassembled WGS sequence"/>
</dbReference>
<name>A0AA38LZ46_9CUCU</name>
<evidence type="ECO:0000256" key="21">
    <source>
        <dbReference type="ARBA" id="ARBA00048839"/>
    </source>
</evidence>